<feature type="region of interest" description="Disordered" evidence="1">
    <location>
        <begin position="1"/>
        <end position="65"/>
    </location>
</feature>
<dbReference type="InterPro" id="IPR029044">
    <property type="entry name" value="Nucleotide-diphossugar_trans"/>
</dbReference>
<evidence type="ECO:0000256" key="2">
    <source>
        <dbReference type="SAM" id="Phobius"/>
    </source>
</evidence>
<dbReference type="Pfam" id="PF13632">
    <property type="entry name" value="Glyco_trans_2_3"/>
    <property type="match status" value="1"/>
</dbReference>
<dbReference type="Gene3D" id="3.90.550.10">
    <property type="entry name" value="Spore Coat Polysaccharide Biosynthesis Protein SpsA, Chain A"/>
    <property type="match status" value="1"/>
</dbReference>
<evidence type="ECO:0000313" key="6">
    <source>
        <dbReference type="Proteomes" id="UP000799424"/>
    </source>
</evidence>
<feature type="transmembrane region" description="Helical" evidence="2">
    <location>
        <begin position="269"/>
        <end position="290"/>
    </location>
</feature>
<name>A0A6A7AAG0_9PLEO</name>
<feature type="transmembrane region" description="Helical" evidence="2">
    <location>
        <begin position="835"/>
        <end position="858"/>
    </location>
</feature>
<keyword evidence="6" id="KW-1185">Reference proteome</keyword>
<dbReference type="EMBL" id="MU006220">
    <property type="protein sequence ID" value="KAF2830186.1"/>
    <property type="molecule type" value="Genomic_DNA"/>
</dbReference>
<evidence type="ECO:0000256" key="1">
    <source>
        <dbReference type="SAM" id="MobiDB-lite"/>
    </source>
</evidence>
<reference evidence="5" key="1">
    <citation type="journal article" date="2020" name="Stud. Mycol.">
        <title>101 Dothideomycetes genomes: a test case for predicting lifestyles and emergence of pathogens.</title>
        <authorList>
            <person name="Haridas S."/>
            <person name="Albert R."/>
            <person name="Binder M."/>
            <person name="Bloem J."/>
            <person name="Labutti K."/>
            <person name="Salamov A."/>
            <person name="Andreopoulos B."/>
            <person name="Baker S."/>
            <person name="Barry K."/>
            <person name="Bills G."/>
            <person name="Bluhm B."/>
            <person name="Cannon C."/>
            <person name="Castanera R."/>
            <person name="Culley D."/>
            <person name="Daum C."/>
            <person name="Ezra D."/>
            <person name="Gonzalez J."/>
            <person name="Henrissat B."/>
            <person name="Kuo A."/>
            <person name="Liang C."/>
            <person name="Lipzen A."/>
            <person name="Lutzoni F."/>
            <person name="Magnuson J."/>
            <person name="Mondo S."/>
            <person name="Nolan M."/>
            <person name="Ohm R."/>
            <person name="Pangilinan J."/>
            <person name="Park H.-J."/>
            <person name="Ramirez L."/>
            <person name="Alfaro M."/>
            <person name="Sun H."/>
            <person name="Tritt A."/>
            <person name="Yoshinaga Y."/>
            <person name="Zwiers L.-H."/>
            <person name="Turgeon B."/>
            <person name="Goodwin S."/>
            <person name="Spatafora J."/>
            <person name="Crous P."/>
            <person name="Grigoriev I."/>
        </authorList>
    </citation>
    <scope>NUCLEOTIDE SEQUENCE</scope>
    <source>
        <strain evidence="5">CBS 113818</strain>
    </source>
</reference>
<evidence type="ECO:0000259" key="3">
    <source>
        <dbReference type="Pfam" id="PF13632"/>
    </source>
</evidence>
<protein>
    <submittedName>
        <fullName evidence="5">Uncharacterized protein</fullName>
    </submittedName>
</protein>
<feature type="compositionally biased region" description="Basic and acidic residues" evidence="1">
    <location>
        <begin position="1"/>
        <end position="11"/>
    </location>
</feature>
<organism evidence="5 6">
    <name type="scientific">Ophiobolus disseminans</name>
    <dbReference type="NCBI Taxonomy" id="1469910"/>
    <lineage>
        <taxon>Eukaryota</taxon>
        <taxon>Fungi</taxon>
        <taxon>Dikarya</taxon>
        <taxon>Ascomycota</taxon>
        <taxon>Pezizomycotina</taxon>
        <taxon>Dothideomycetes</taxon>
        <taxon>Pleosporomycetidae</taxon>
        <taxon>Pleosporales</taxon>
        <taxon>Pleosporineae</taxon>
        <taxon>Phaeosphaeriaceae</taxon>
        <taxon>Ophiobolus</taxon>
    </lineage>
</organism>
<dbReference type="InterPro" id="IPR001173">
    <property type="entry name" value="Glyco_trans_2-like"/>
</dbReference>
<dbReference type="SUPFAM" id="SSF53448">
    <property type="entry name" value="Nucleotide-diphospho-sugar transferases"/>
    <property type="match status" value="1"/>
</dbReference>
<feature type="transmembrane region" description="Helical" evidence="2">
    <location>
        <begin position="738"/>
        <end position="758"/>
    </location>
</feature>
<dbReference type="Pfam" id="PF25550">
    <property type="entry name" value="DUF7928"/>
    <property type="match status" value="1"/>
</dbReference>
<feature type="domain" description="Glycosyltransferase 2-like" evidence="3">
    <location>
        <begin position="509"/>
        <end position="720"/>
    </location>
</feature>
<proteinExistence type="predicted"/>
<accession>A0A6A7AAG0</accession>
<dbReference type="Proteomes" id="UP000799424">
    <property type="component" value="Unassembled WGS sequence"/>
</dbReference>
<feature type="domain" description="DUF7928" evidence="4">
    <location>
        <begin position="85"/>
        <end position="236"/>
    </location>
</feature>
<keyword evidence="2" id="KW-0472">Membrane</keyword>
<feature type="non-terminal residue" evidence="5">
    <location>
        <position position="892"/>
    </location>
</feature>
<sequence length="892" mass="99967">MGLFNRKKDTVPEPATQATPATQDGGRRFGFGRSKAAAAAEQLPPPPSPWAAGGPSVQGSAATSALTSRRNSLTSVRSSVLMELKYEAMVNHLFQQQCRRLWLNDSSGDIEGVLLRKSRGIYTTCPPALAESVLADCCSRLNLQVAMTINSRVIQTFIEWSPGATDVPLGNGLRIQVLPSVDDLPKARKNQNAAFLAAEVLLVVWDDDPTKVVERATAIENELMELVWRAGEDTDAAQGPDAEKTTAVVETEVDMETGEPKAEERPTNIINSFQVAFTIMLITTMLAFGYKQIAFQLLVDKGWWRLAFLVMTPVLVFFSLFFSQVIVTNIAQCLGPIRQMQSNSKFFSAILPKRITGSLPHITVQCPVYKEGLQSVISPTVKSLKQAISTYELQGGSANIFINDDGMQLINEDERQARIEFYHDHGIGWTARPKHGEEGFVRKGKFKKASNMNYGLMLSNNVEDKLAAFDRSEDWTSNDEAREYDRCLKEVLEENGRAWADGNIRVGDYILLVDSDTRVPTDCLLDAASEMEQSPEVGIMQFSSGVMQVVHTYFENGITFFTNLIYTAISYTVSNGDVAPFVGHNAILRWSAIQQISYFDEDGYEKFWSESHVSEDFDMSLRLQVNGYIIRMATWAGDGFKEGVSLTVYDELARWEKYAYGCNELLFHPLRFWFVRGPFTPLFRKFLFSNIRFTSKVTIISYIGTYYAIGAAWIMTTANYFAIGWYNGYLDKYYIDSWKVWFALVVVFTGLGNVSLAVLRYRLGTHTFFASLFENFKWVLMLAIFLGGLSLHVSGALLAHMFEYNMQWGATAKEAEFSNFFIEVPRVLKRFKFSFAISGLGIAAIAVLSSASFVPVMWKITDFVAIFPMAIVWASHLLLPVVLNPALMTFTF</sequence>
<evidence type="ECO:0000259" key="4">
    <source>
        <dbReference type="Pfam" id="PF25550"/>
    </source>
</evidence>
<keyword evidence="2" id="KW-0812">Transmembrane</keyword>
<dbReference type="PANTHER" id="PTHR35408:SF3">
    <property type="entry name" value="GLYCOSYLTRANSFERASE 2-LIKE DOMAIN-CONTAINING PROTEIN"/>
    <property type="match status" value="1"/>
</dbReference>
<gene>
    <name evidence="5" type="ORF">CC86DRAFT_317751</name>
</gene>
<feature type="transmembrane region" description="Helical" evidence="2">
    <location>
        <begin position="302"/>
        <end position="322"/>
    </location>
</feature>
<dbReference type="PANTHER" id="PTHR35408">
    <property type="entry name" value="CHROMOSOME 15, WHOLE GENOME SHOTGUN SEQUENCE"/>
    <property type="match status" value="1"/>
</dbReference>
<dbReference type="AlphaFoldDB" id="A0A6A7AAG0"/>
<dbReference type="OrthoDB" id="38531at2759"/>
<dbReference type="InterPro" id="IPR057688">
    <property type="entry name" value="DUF7928"/>
</dbReference>
<keyword evidence="2" id="KW-1133">Transmembrane helix</keyword>
<feature type="transmembrane region" description="Helical" evidence="2">
    <location>
        <begin position="778"/>
        <end position="799"/>
    </location>
</feature>
<evidence type="ECO:0000313" key="5">
    <source>
        <dbReference type="EMBL" id="KAF2830186.1"/>
    </source>
</evidence>
<feature type="transmembrane region" description="Helical" evidence="2">
    <location>
        <begin position="864"/>
        <end position="883"/>
    </location>
</feature>
<feature type="transmembrane region" description="Helical" evidence="2">
    <location>
        <begin position="706"/>
        <end position="726"/>
    </location>
</feature>